<evidence type="ECO:0000313" key="7">
    <source>
        <dbReference type="EMBL" id="QBR03576.1"/>
    </source>
</evidence>
<keyword evidence="3" id="KW-0378">Hydrolase</keyword>
<dbReference type="PANTHER" id="PTHR18896:SF76">
    <property type="entry name" value="PHOSPHOLIPASE"/>
    <property type="match status" value="1"/>
</dbReference>
<dbReference type="InterPro" id="IPR025202">
    <property type="entry name" value="PLD-like_dom"/>
</dbReference>
<dbReference type="InterPro" id="IPR015679">
    <property type="entry name" value="PLipase_D_fam"/>
</dbReference>
<evidence type="ECO:0000313" key="8">
    <source>
        <dbReference type="Proteomes" id="UP000295727"/>
    </source>
</evidence>
<dbReference type="SMART" id="SM00155">
    <property type="entry name" value="PLDc"/>
    <property type="match status" value="2"/>
</dbReference>
<dbReference type="GO" id="GO:0009395">
    <property type="term" value="P:phospholipid catabolic process"/>
    <property type="evidence" value="ECO:0007669"/>
    <property type="project" value="TreeGrafter"/>
</dbReference>
<dbReference type="RefSeq" id="WP_134759128.1">
    <property type="nucleotide sequence ID" value="NZ_CP038151.1"/>
</dbReference>
<evidence type="ECO:0000259" key="6">
    <source>
        <dbReference type="PROSITE" id="PS50035"/>
    </source>
</evidence>
<evidence type="ECO:0000256" key="4">
    <source>
        <dbReference type="ARBA" id="ARBA00023098"/>
    </source>
</evidence>
<evidence type="ECO:0000256" key="3">
    <source>
        <dbReference type="ARBA" id="ARBA00022801"/>
    </source>
</evidence>
<sequence>MGKPSSIVTPIALDQTTSALICTPWFVQLTEYPPMEASYRPLVNGEEAFGALYDAIDNAKHTIDYICWGLQPSMYFKRVGGNSLCIGDLLIKKGQEGVVVRILCWADTFAAGQFLENENPGYDLVRSISTQNENNTQREYDRAWYARARIIAADRAAAARSLTGIHALKNIHLVTRDFSLTDRVEIMYRESLRRADKSLSEQAVVLGFGAGPSHHQKMVLIDYEAPEQAVGFVMGHNTLDAYWDDDSHGYARKNARFGRNGQTPRQDMSSIVTGPILECLNANFCTAWKHNAKVDLQTKRMPLSKQLKVRRDFGTPVMAQITRTQSQEGRRDIKSLYLQTAANAAKFIYIENQYFRWEPLADKIKEAAARQVQWGRDPGKHGPVYLFVVTNSSDEGVGSGTVSTYNMLKSLGQGKLMSGLAQEDQDAQQPVDIMRAVNELAVARMSSGPDAAARQKAAQQKLDDARQGNGGPLAVRDIPGLKIHICTLVAPDSPGDNWMPVYIHSKIMIVDDVFLTHGSANINTRSMEVDSELNICHERMDVTQPLRRRLWHIHTRGIKDGASDSPKSAFDAWDDIIKRNARKQKNGEAPIASLIGFSRASTTKSNVD</sequence>
<keyword evidence="4" id="KW-0443">Lipid metabolism</keyword>
<name>A0A4P7D499_9BURK</name>
<dbReference type="GO" id="GO:0004630">
    <property type="term" value="F:phospholipase D activity"/>
    <property type="evidence" value="ECO:0007669"/>
    <property type="project" value="UniProtKB-EC"/>
</dbReference>
<dbReference type="PANTHER" id="PTHR18896">
    <property type="entry name" value="PHOSPHOLIPASE D"/>
    <property type="match status" value="1"/>
</dbReference>
<comment type="catalytic activity">
    <reaction evidence="1">
        <text>a 1,2-diacyl-sn-glycero-3-phosphocholine + H2O = a 1,2-diacyl-sn-glycero-3-phosphate + choline + H(+)</text>
        <dbReference type="Rhea" id="RHEA:14445"/>
        <dbReference type="ChEBI" id="CHEBI:15354"/>
        <dbReference type="ChEBI" id="CHEBI:15377"/>
        <dbReference type="ChEBI" id="CHEBI:15378"/>
        <dbReference type="ChEBI" id="CHEBI:57643"/>
        <dbReference type="ChEBI" id="CHEBI:58608"/>
        <dbReference type="EC" id="3.1.4.4"/>
    </reaction>
</comment>
<feature type="compositionally biased region" description="Low complexity" evidence="5">
    <location>
        <begin position="450"/>
        <end position="460"/>
    </location>
</feature>
<dbReference type="Gene3D" id="3.30.870.10">
    <property type="entry name" value="Endonuclease Chain A"/>
    <property type="match status" value="2"/>
</dbReference>
<protein>
    <submittedName>
        <fullName evidence="7">Phosphatidylserine/phosphatidylglycerophosphate/ cardiolipin synthase family protein</fullName>
    </submittedName>
</protein>
<dbReference type="OrthoDB" id="8828485at2"/>
<dbReference type="EMBL" id="CP038151">
    <property type="protein sequence ID" value="QBR03576.1"/>
    <property type="molecule type" value="Genomic_DNA"/>
</dbReference>
<organism evidence="7 8">
    <name type="scientific">Paraburkholderia pallida</name>
    <dbReference type="NCBI Taxonomy" id="2547399"/>
    <lineage>
        <taxon>Bacteria</taxon>
        <taxon>Pseudomonadati</taxon>
        <taxon>Pseudomonadota</taxon>
        <taxon>Betaproteobacteria</taxon>
        <taxon>Burkholderiales</taxon>
        <taxon>Burkholderiaceae</taxon>
        <taxon>Paraburkholderia</taxon>
    </lineage>
</organism>
<reference evidence="7 8" key="1">
    <citation type="submission" date="2019-03" db="EMBL/GenBank/DDBJ databases">
        <title>Paraburkholderia sp. 7MH5, isolated from subtropical forest soil.</title>
        <authorList>
            <person name="Gao Z.-H."/>
            <person name="Qiu L.-H."/>
        </authorList>
    </citation>
    <scope>NUCLEOTIDE SEQUENCE [LARGE SCALE GENOMIC DNA]</scope>
    <source>
        <strain evidence="7 8">7MH5</strain>
    </source>
</reference>
<feature type="region of interest" description="Disordered" evidence="5">
    <location>
        <begin position="448"/>
        <end position="470"/>
    </location>
</feature>
<dbReference type="AlphaFoldDB" id="A0A4P7D499"/>
<dbReference type="Pfam" id="PF13091">
    <property type="entry name" value="PLDc_2"/>
    <property type="match status" value="1"/>
</dbReference>
<proteinExistence type="predicted"/>
<evidence type="ECO:0000256" key="5">
    <source>
        <dbReference type="SAM" id="MobiDB-lite"/>
    </source>
</evidence>
<dbReference type="InterPro" id="IPR001736">
    <property type="entry name" value="PLipase_D/transphosphatidylase"/>
</dbReference>
<dbReference type="Proteomes" id="UP000295727">
    <property type="component" value="Chromosome 4"/>
</dbReference>
<evidence type="ECO:0000256" key="1">
    <source>
        <dbReference type="ARBA" id="ARBA00000798"/>
    </source>
</evidence>
<feature type="domain" description="PLD phosphodiesterase" evidence="6">
    <location>
        <begin position="499"/>
        <end position="526"/>
    </location>
</feature>
<accession>A0A4P7D499</accession>
<gene>
    <name evidence="7" type="ORF">E1956_41405</name>
</gene>
<dbReference type="PROSITE" id="PS50035">
    <property type="entry name" value="PLD"/>
    <property type="match status" value="1"/>
</dbReference>
<dbReference type="SUPFAM" id="SSF56024">
    <property type="entry name" value="Phospholipase D/nuclease"/>
    <property type="match status" value="2"/>
</dbReference>
<dbReference type="KEGG" id="ppai:E1956_41405"/>
<evidence type="ECO:0000256" key="2">
    <source>
        <dbReference type="ARBA" id="ARBA00022737"/>
    </source>
</evidence>
<keyword evidence="8" id="KW-1185">Reference proteome</keyword>
<keyword evidence="2" id="KW-0677">Repeat</keyword>